<keyword evidence="4" id="KW-1185">Reference proteome</keyword>
<proteinExistence type="predicted"/>
<dbReference type="Gene3D" id="3.10.450.50">
    <property type="match status" value="1"/>
</dbReference>
<gene>
    <name evidence="2" type="ORF">GRI94_00205</name>
    <name evidence="3" type="ORF">GRI94_14295</name>
</gene>
<comment type="caution">
    <text evidence="2">The sequence shown here is derived from an EMBL/GenBank/DDBJ whole genome shotgun (WGS) entry which is preliminary data.</text>
</comment>
<dbReference type="InterPro" id="IPR032710">
    <property type="entry name" value="NTF2-like_dom_sf"/>
</dbReference>
<evidence type="ECO:0000259" key="1">
    <source>
        <dbReference type="Pfam" id="PF12680"/>
    </source>
</evidence>
<reference evidence="2 4" key="1">
    <citation type="submission" date="2019-12" db="EMBL/GenBank/DDBJ databases">
        <title>Genomic-based taxomic classification of the family Erythrobacteraceae.</title>
        <authorList>
            <person name="Xu L."/>
        </authorList>
    </citation>
    <scope>NUCLEOTIDE SEQUENCE [LARGE SCALE GENOMIC DNA]</scope>
    <source>
        <strain evidence="2 4">JCM 16677</strain>
    </source>
</reference>
<dbReference type="EMBL" id="WTYE01000001">
    <property type="protein sequence ID" value="MXP32998.1"/>
    <property type="molecule type" value="Genomic_DNA"/>
</dbReference>
<name>A0A845ATR5_9SPHN</name>
<dbReference type="Proteomes" id="UP000446786">
    <property type="component" value="Unassembled WGS sequence"/>
</dbReference>
<dbReference type="EMBL" id="WTYE01000001">
    <property type="protein sequence ID" value="MXP30238.1"/>
    <property type="molecule type" value="Genomic_DNA"/>
</dbReference>
<dbReference type="RefSeq" id="WP_160777807.1">
    <property type="nucleotide sequence ID" value="NZ_BAAAZF010000001.1"/>
</dbReference>
<organism evidence="2 4">
    <name type="scientific">Parerythrobacter jejuensis</name>
    <dbReference type="NCBI Taxonomy" id="795812"/>
    <lineage>
        <taxon>Bacteria</taxon>
        <taxon>Pseudomonadati</taxon>
        <taxon>Pseudomonadota</taxon>
        <taxon>Alphaproteobacteria</taxon>
        <taxon>Sphingomonadales</taxon>
        <taxon>Erythrobacteraceae</taxon>
        <taxon>Parerythrobacter</taxon>
    </lineage>
</organism>
<evidence type="ECO:0000313" key="3">
    <source>
        <dbReference type="EMBL" id="MXP32998.1"/>
    </source>
</evidence>
<accession>A0A845ATR5</accession>
<dbReference type="OrthoDB" id="5732163at2"/>
<protein>
    <submittedName>
        <fullName evidence="2">DUF4440 domain-containing protein</fullName>
    </submittedName>
</protein>
<dbReference type="InterPro" id="IPR037401">
    <property type="entry name" value="SnoaL-like"/>
</dbReference>
<sequence length="123" mass="13983">MAMPGQAQATIERFWQIQDEGDYTKLVDLFAEDAVLEDPVWGTYNGRDAILKFMTTMVSEMGERKIHFTVDEICGDDHAVWARWTMHVPGGSRGGVGIYKVRDGQVTYYRDYMDPPVEENADA</sequence>
<evidence type="ECO:0000313" key="4">
    <source>
        <dbReference type="Proteomes" id="UP000446786"/>
    </source>
</evidence>
<evidence type="ECO:0000313" key="2">
    <source>
        <dbReference type="EMBL" id="MXP30238.1"/>
    </source>
</evidence>
<dbReference type="SUPFAM" id="SSF54427">
    <property type="entry name" value="NTF2-like"/>
    <property type="match status" value="1"/>
</dbReference>
<dbReference type="AlphaFoldDB" id="A0A845ATR5"/>
<dbReference type="Pfam" id="PF12680">
    <property type="entry name" value="SnoaL_2"/>
    <property type="match status" value="1"/>
</dbReference>
<feature type="domain" description="SnoaL-like" evidence="1">
    <location>
        <begin position="11"/>
        <end position="108"/>
    </location>
</feature>